<comment type="caution">
    <text evidence="3">The sequence shown here is derived from an EMBL/GenBank/DDBJ whole genome shotgun (WGS) entry which is preliminary data.</text>
</comment>
<organism evidence="3 4">
    <name type="scientific">Scytonema hofmannii PCC 7110</name>
    <dbReference type="NCBI Taxonomy" id="128403"/>
    <lineage>
        <taxon>Bacteria</taxon>
        <taxon>Bacillati</taxon>
        <taxon>Cyanobacteriota</taxon>
        <taxon>Cyanophyceae</taxon>
        <taxon>Nostocales</taxon>
        <taxon>Scytonemataceae</taxon>
        <taxon>Scytonema</taxon>
    </lineage>
</organism>
<proteinExistence type="predicted"/>
<dbReference type="Proteomes" id="UP000076925">
    <property type="component" value="Unassembled WGS sequence"/>
</dbReference>
<evidence type="ECO:0000256" key="1">
    <source>
        <dbReference type="SAM" id="Phobius"/>
    </source>
</evidence>
<accession>A0A139WSP8</accession>
<keyword evidence="1" id="KW-1133">Transmembrane helix</keyword>
<dbReference type="PANTHER" id="PTHR10098">
    <property type="entry name" value="RAPSYN-RELATED"/>
    <property type="match status" value="1"/>
</dbReference>
<feature type="transmembrane region" description="Helical" evidence="1">
    <location>
        <begin position="12"/>
        <end position="30"/>
    </location>
</feature>
<dbReference type="RefSeq" id="WP_017749606.1">
    <property type="nucleotide sequence ID" value="NZ_KQ976354.1"/>
</dbReference>
<keyword evidence="4" id="KW-1185">Reference proteome</keyword>
<dbReference type="PANTHER" id="PTHR10098:SF108">
    <property type="entry name" value="TETRATRICOPEPTIDE REPEAT PROTEIN 28"/>
    <property type="match status" value="1"/>
</dbReference>
<reference evidence="3 4" key="1">
    <citation type="journal article" date="2013" name="Genome Biol. Evol.">
        <title>Genomes of Stigonematalean cyanobacteria (subsection V) and the evolution of oxygenic photosynthesis from prokaryotes to plastids.</title>
        <authorList>
            <person name="Dagan T."/>
            <person name="Roettger M."/>
            <person name="Stucken K."/>
            <person name="Landan G."/>
            <person name="Koch R."/>
            <person name="Major P."/>
            <person name="Gould S.B."/>
            <person name="Goremykin V.V."/>
            <person name="Rippka R."/>
            <person name="Tandeau de Marsac N."/>
            <person name="Gugger M."/>
            <person name="Lockhart P.J."/>
            <person name="Allen J.F."/>
            <person name="Brune I."/>
            <person name="Maus I."/>
            <person name="Puhler A."/>
            <person name="Martin W.F."/>
        </authorList>
    </citation>
    <scope>NUCLEOTIDE SEQUENCE [LARGE SCALE GENOMIC DNA]</scope>
    <source>
        <strain evidence="3 4">PCC 7110</strain>
    </source>
</reference>
<evidence type="ECO:0000259" key="2">
    <source>
        <dbReference type="Pfam" id="PF12770"/>
    </source>
</evidence>
<feature type="domain" description="CHAT" evidence="2">
    <location>
        <begin position="217"/>
        <end position="505"/>
    </location>
</feature>
<name>A0A139WSP8_9CYAN</name>
<keyword evidence="1" id="KW-0472">Membrane</keyword>
<sequence length="507" mass="55989">MTMQKSKITLSNAIYQLISIFVVSFIFFSYHRLMAWGTSSTDWRNNDLLLTQSEMRNKTSSENQGQNYQKLLKSLITQNQSEKALEISEGSLNRNLVHLLTQKNPVTQPVDLPTIKQIKQVAKTQKATVVHYSLLTEEATVEGKRQPQESELLIWVIQPTGEISMRRVDLQARGERQHFSFLNLIRRSRHRLGARSEGVKKIKVEASPVKNSLESDLKELHQVLIQPIAELLPQKSEERVIFIPQGELFTVPFAALQDANGKYLIEKYTISTAPSIQVLDLLYQRKNQGRGEQPFTPTNITGDELLIVGNSSAPKVPLRTGEEACKLSPLPGTEKEAKAIAEIFKTQPLIGDAATETAIVKKIPQAKIIHLATNVVSSNCQKQGSPDVIALASSTTDDGWLSTEEIQSLNLKADLVVLSSCDTALGKITGDGVIGLSRAFFSAGANSVIGSLWDVSDISTVTLMTEFHSNLSKKPDKAGALRQAMLATMKKYPNPSDWAAFTLIGLL</sequence>
<dbReference type="STRING" id="128403.WA1_06385"/>
<dbReference type="EMBL" id="ANNX02000051">
    <property type="protein sequence ID" value="KYC35449.1"/>
    <property type="molecule type" value="Genomic_DNA"/>
</dbReference>
<protein>
    <recommendedName>
        <fullName evidence="2">CHAT domain-containing protein</fullName>
    </recommendedName>
</protein>
<dbReference type="InterPro" id="IPR024983">
    <property type="entry name" value="CHAT_dom"/>
</dbReference>
<keyword evidence="1" id="KW-0812">Transmembrane</keyword>
<dbReference type="Pfam" id="PF12770">
    <property type="entry name" value="CHAT"/>
    <property type="match status" value="1"/>
</dbReference>
<gene>
    <name evidence="3" type="ORF">WA1_06385</name>
</gene>
<evidence type="ECO:0000313" key="3">
    <source>
        <dbReference type="EMBL" id="KYC35449.1"/>
    </source>
</evidence>
<dbReference type="AlphaFoldDB" id="A0A139WSP8"/>
<evidence type="ECO:0000313" key="4">
    <source>
        <dbReference type="Proteomes" id="UP000076925"/>
    </source>
</evidence>